<evidence type="ECO:0000259" key="6">
    <source>
        <dbReference type="Pfam" id="PF00881"/>
    </source>
</evidence>
<dbReference type="Gene3D" id="3.40.109.10">
    <property type="entry name" value="NADH Oxidase"/>
    <property type="match status" value="1"/>
</dbReference>
<dbReference type="PANTHER" id="PTHR43673:SF2">
    <property type="entry name" value="NITROREDUCTASE"/>
    <property type="match status" value="1"/>
</dbReference>
<accession>A0ABU5Z1X3</accession>
<dbReference type="Pfam" id="PF00881">
    <property type="entry name" value="Nitroreductase"/>
    <property type="match status" value="1"/>
</dbReference>
<evidence type="ECO:0000256" key="3">
    <source>
        <dbReference type="ARBA" id="ARBA00022630"/>
    </source>
</evidence>
<comment type="cofactor">
    <cofactor evidence="1">
        <name>FMN</name>
        <dbReference type="ChEBI" id="CHEBI:58210"/>
    </cofactor>
</comment>
<feature type="domain" description="Nitroreductase" evidence="6">
    <location>
        <begin position="10"/>
        <end position="192"/>
    </location>
</feature>
<dbReference type="PANTHER" id="PTHR43673">
    <property type="entry name" value="NAD(P)H NITROREDUCTASE YDGI-RELATED"/>
    <property type="match status" value="1"/>
</dbReference>
<sequence>MSGFDAVVNRRHSSRMFLPDKPVPVELLNEALALAMRAPSNSNIQPWHLFIATGARRERLVAALSAEVRVNRPKVIGGLPESHNRLRRELGALVYGAMGVAREDRDGRWSAQLRNWEFFRAPVAGIVCMHRDLGFADAVGVGAFLQTLLLALTDRGLDSCVQVSTAMYPDIVREQLDIPDELRVLCGLCIGYADPAFAANNLSIPRNPVAENVVILDA</sequence>
<keyword evidence="4" id="KW-0288">FMN</keyword>
<evidence type="ECO:0000256" key="2">
    <source>
        <dbReference type="ARBA" id="ARBA00007118"/>
    </source>
</evidence>
<keyword evidence="5" id="KW-0560">Oxidoreductase</keyword>
<reference evidence="7 8" key="1">
    <citation type="submission" date="2023-12" db="EMBL/GenBank/DDBJ databases">
        <title>Description of new species of Mycobacterium terrae complex isolated from sewage at the Sao Paulo Zoological Park Foundation in Brazil.</title>
        <authorList>
            <person name="Romagnoli C.L."/>
            <person name="Conceicao E.C."/>
            <person name="Machado E."/>
            <person name="Barreto L.B.P.F."/>
            <person name="Sharma A."/>
            <person name="Silva N.M."/>
            <person name="Marques L.E."/>
            <person name="Juliana M.A."/>
            <person name="Lourenco M.C.S."/>
            <person name="Digiampietri L.A."/>
            <person name="Suffys P.N."/>
            <person name="Viana-Niero C."/>
        </authorList>
    </citation>
    <scope>NUCLEOTIDE SEQUENCE [LARGE SCALE GENOMIC DNA]</scope>
    <source>
        <strain evidence="7 8">MYC017</strain>
    </source>
</reference>
<dbReference type="InterPro" id="IPR029479">
    <property type="entry name" value="Nitroreductase"/>
</dbReference>
<proteinExistence type="inferred from homology"/>
<keyword evidence="8" id="KW-1185">Reference proteome</keyword>
<dbReference type="SUPFAM" id="SSF55469">
    <property type="entry name" value="FMN-dependent nitroreductase-like"/>
    <property type="match status" value="1"/>
</dbReference>
<keyword evidence="3" id="KW-0285">Flavoprotein</keyword>
<evidence type="ECO:0000256" key="4">
    <source>
        <dbReference type="ARBA" id="ARBA00022643"/>
    </source>
</evidence>
<name>A0ABU5Z1X3_9MYCO</name>
<organism evidence="7 8">
    <name type="scientific">[Mycobacterium] vasticus</name>
    <dbReference type="NCBI Taxonomy" id="2875777"/>
    <lineage>
        <taxon>Bacteria</taxon>
        <taxon>Bacillati</taxon>
        <taxon>Actinomycetota</taxon>
        <taxon>Actinomycetes</taxon>
        <taxon>Mycobacteriales</taxon>
        <taxon>Mycobacteriaceae</taxon>
        <taxon>Mycolicibacter</taxon>
    </lineage>
</organism>
<gene>
    <name evidence="7" type="ORF">K5L39_19640</name>
</gene>
<evidence type="ECO:0000256" key="5">
    <source>
        <dbReference type="ARBA" id="ARBA00023002"/>
    </source>
</evidence>
<dbReference type="EMBL" id="JAYJJQ010000025">
    <property type="protein sequence ID" value="MEB3071395.1"/>
    <property type="molecule type" value="Genomic_DNA"/>
</dbReference>
<dbReference type="RefSeq" id="WP_225399832.1">
    <property type="nucleotide sequence ID" value="NZ_JAYJJQ010000025.1"/>
</dbReference>
<comment type="similarity">
    <text evidence="2">Belongs to the nitroreductase family.</text>
</comment>
<evidence type="ECO:0000313" key="7">
    <source>
        <dbReference type="EMBL" id="MEB3071395.1"/>
    </source>
</evidence>
<dbReference type="Proteomes" id="UP001299283">
    <property type="component" value="Unassembled WGS sequence"/>
</dbReference>
<evidence type="ECO:0000256" key="1">
    <source>
        <dbReference type="ARBA" id="ARBA00001917"/>
    </source>
</evidence>
<evidence type="ECO:0000313" key="8">
    <source>
        <dbReference type="Proteomes" id="UP001299283"/>
    </source>
</evidence>
<comment type="caution">
    <text evidence="7">The sequence shown here is derived from an EMBL/GenBank/DDBJ whole genome shotgun (WGS) entry which is preliminary data.</text>
</comment>
<dbReference type="InterPro" id="IPR000415">
    <property type="entry name" value="Nitroreductase-like"/>
</dbReference>
<protein>
    <submittedName>
        <fullName evidence="7">Nitroreductase</fullName>
    </submittedName>
</protein>
<dbReference type="CDD" id="cd02136">
    <property type="entry name" value="PnbA_NfnB-like"/>
    <property type="match status" value="1"/>
</dbReference>